<keyword evidence="3" id="KW-0804">Transcription</keyword>
<evidence type="ECO:0000259" key="5">
    <source>
        <dbReference type="PROSITE" id="PS50977"/>
    </source>
</evidence>
<protein>
    <submittedName>
        <fullName evidence="6">TetR/AcrR family transcriptional regulator</fullName>
    </submittedName>
</protein>
<dbReference type="AlphaFoldDB" id="A0AAE9XTB8"/>
<dbReference type="InterPro" id="IPR041490">
    <property type="entry name" value="KstR2_TetR_C"/>
</dbReference>
<reference evidence="6" key="1">
    <citation type="submission" date="2023-01" db="EMBL/GenBank/DDBJ databases">
        <title>The genome sequence of Kordiimonadaceae bacterium 6D33.</title>
        <authorList>
            <person name="Liu Y."/>
        </authorList>
    </citation>
    <scope>NUCLEOTIDE SEQUENCE</scope>
    <source>
        <strain evidence="6">6D33</strain>
    </source>
</reference>
<dbReference type="GO" id="GO:0003700">
    <property type="term" value="F:DNA-binding transcription factor activity"/>
    <property type="evidence" value="ECO:0007669"/>
    <property type="project" value="TreeGrafter"/>
</dbReference>
<dbReference type="GO" id="GO:0000976">
    <property type="term" value="F:transcription cis-regulatory region binding"/>
    <property type="evidence" value="ECO:0007669"/>
    <property type="project" value="TreeGrafter"/>
</dbReference>
<dbReference type="SUPFAM" id="SSF46689">
    <property type="entry name" value="Homeodomain-like"/>
    <property type="match status" value="1"/>
</dbReference>
<dbReference type="PANTHER" id="PTHR30055:SF234">
    <property type="entry name" value="HTH-TYPE TRANSCRIPTIONAL REGULATOR BETI"/>
    <property type="match status" value="1"/>
</dbReference>
<keyword evidence="7" id="KW-1185">Reference proteome</keyword>
<dbReference type="PRINTS" id="PR00455">
    <property type="entry name" value="HTHTETR"/>
</dbReference>
<sequence length="204" mass="22490">MAVSRSRKSDGKRDSIVHAATGVINAKGFARATMSEIAASLNLRDATLYYYYPNKVALAYACHCRSFERFEKLLKHAEDAEGTGAARMRCLIRRVLEDQFENGPQLYFGDYSYLGDEQRRKITQWADRLKGMLEHILKDGIKDGSIVPCDTRIAAQLIIGMVIWLAKWIPAVEGLTVESLEGTIVTMMLGGLEADPAAAMAAAG</sequence>
<evidence type="ECO:0000313" key="7">
    <source>
        <dbReference type="Proteomes" id="UP001217500"/>
    </source>
</evidence>
<evidence type="ECO:0000256" key="1">
    <source>
        <dbReference type="ARBA" id="ARBA00023015"/>
    </source>
</evidence>
<dbReference type="Pfam" id="PF00440">
    <property type="entry name" value="TetR_N"/>
    <property type="match status" value="1"/>
</dbReference>
<dbReference type="KEGG" id="gso:PH603_15055"/>
<dbReference type="SUPFAM" id="SSF48498">
    <property type="entry name" value="Tetracyclin repressor-like, C-terminal domain"/>
    <property type="match status" value="1"/>
</dbReference>
<feature type="domain" description="HTH tetR-type" evidence="5">
    <location>
        <begin position="10"/>
        <end position="70"/>
    </location>
</feature>
<dbReference type="EMBL" id="CP116805">
    <property type="protein sequence ID" value="WCL53855.1"/>
    <property type="molecule type" value="Genomic_DNA"/>
</dbReference>
<proteinExistence type="predicted"/>
<dbReference type="RefSeq" id="WP_289503509.1">
    <property type="nucleotide sequence ID" value="NZ_CP116805.1"/>
</dbReference>
<dbReference type="PANTHER" id="PTHR30055">
    <property type="entry name" value="HTH-TYPE TRANSCRIPTIONAL REGULATOR RUTR"/>
    <property type="match status" value="1"/>
</dbReference>
<dbReference type="Proteomes" id="UP001217500">
    <property type="component" value="Chromosome"/>
</dbReference>
<organism evidence="6 7">
    <name type="scientific">Gimibacter soli</name>
    <dbReference type="NCBI Taxonomy" id="3024400"/>
    <lineage>
        <taxon>Bacteria</taxon>
        <taxon>Pseudomonadati</taxon>
        <taxon>Pseudomonadota</taxon>
        <taxon>Alphaproteobacteria</taxon>
        <taxon>Kordiimonadales</taxon>
        <taxon>Temperatibacteraceae</taxon>
        <taxon>Gimibacter</taxon>
    </lineage>
</organism>
<dbReference type="PROSITE" id="PS50977">
    <property type="entry name" value="HTH_TETR_2"/>
    <property type="match status" value="1"/>
</dbReference>
<gene>
    <name evidence="6" type="ORF">PH603_15055</name>
</gene>
<name>A0AAE9XTB8_9PROT</name>
<dbReference type="InterPro" id="IPR001647">
    <property type="entry name" value="HTH_TetR"/>
</dbReference>
<feature type="DNA-binding region" description="H-T-H motif" evidence="4">
    <location>
        <begin position="33"/>
        <end position="52"/>
    </location>
</feature>
<keyword evidence="1" id="KW-0805">Transcription regulation</keyword>
<dbReference type="Gene3D" id="1.10.10.60">
    <property type="entry name" value="Homeodomain-like"/>
    <property type="match status" value="1"/>
</dbReference>
<evidence type="ECO:0000256" key="3">
    <source>
        <dbReference type="ARBA" id="ARBA00023163"/>
    </source>
</evidence>
<dbReference type="InterPro" id="IPR036271">
    <property type="entry name" value="Tet_transcr_reg_TetR-rel_C_sf"/>
</dbReference>
<evidence type="ECO:0000313" key="6">
    <source>
        <dbReference type="EMBL" id="WCL53855.1"/>
    </source>
</evidence>
<dbReference type="Pfam" id="PF17932">
    <property type="entry name" value="TetR_C_24"/>
    <property type="match status" value="1"/>
</dbReference>
<dbReference type="InterPro" id="IPR050109">
    <property type="entry name" value="HTH-type_TetR-like_transc_reg"/>
</dbReference>
<dbReference type="Gene3D" id="1.10.357.10">
    <property type="entry name" value="Tetracycline Repressor, domain 2"/>
    <property type="match status" value="1"/>
</dbReference>
<accession>A0AAE9XTB8</accession>
<dbReference type="InterPro" id="IPR009057">
    <property type="entry name" value="Homeodomain-like_sf"/>
</dbReference>
<evidence type="ECO:0000256" key="2">
    <source>
        <dbReference type="ARBA" id="ARBA00023125"/>
    </source>
</evidence>
<keyword evidence="2 4" id="KW-0238">DNA-binding</keyword>
<evidence type="ECO:0000256" key="4">
    <source>
        <dbReference type="PROSITE-ProRule" id="PRU00335"/>
    </source>
</evidence>